<keyword evidence="8" id="KW-0902">Two-component regulatory system</keyword>
<proteinExistence type="predicted"/>
<dbReference type="InterPro" id="IPR035965">
    <property type="entry name" value="PAS-like_dom_sf"/>
</dbReference>
<dbReference type="Pfam" id="PF02518">
    <property type="entry name" value="HATPase_c"/>
    <property type="match status" value="1"/>
</dbReference>
<dbReference type="SUPFAM" id="SSF55785">
    <property type="entry name" value="PYP-like sensor domain (PAS domain)"/>
    <property type="match status" value="3"/>
</dbReference>
<evidence type="ECO:0000256" key="4">
    <source>
        <dbReference type="ARBA" id="ARBA00022679"/>
    </source>
</evidence>
<dbReference type="PROSITE" id="PS50113">
    <property type="entry name" value="PAC"/>
    <property type="match status" value="1"/>
</dbReference>
<dbReference type="PRINTS" id="PR00344">
    <property type="entry name" value="BCTRLSENSOR"/>
</dbReference>
<dbReference type="Gene3D" id="3.30.565.10">
    <property type="entry name" value="Histidine kinase-like ATPase, C-terminal domain"/>
    <property type="match status" value="1"/>
</dbReference>
<dbReference type="Proteomes" id="UP001597493">
    <property type="component" value="Unassembled WGS sequence"/>
</dbReference>
<evidence type="ECO:0000313" key="12">
    <source>
        <dbReference type="EMBL" id="MFD2659180.1"/>
    </source>
</evidence>
<evidence type="ECO:0000259" key="10">
    <source>
        <dbReference type="PROSITE" id="PS50112"/>
    </source>
</evidence>
<dbReference type="InterPro" id="IPR000014">
    <property type="entry name" value="PAS"/>
</dbReference>
<dbReference type="EMBL" id="JBHUMY010000001">
    <property type="protein sequence ID" value="MFD2659180.1"/>
    <property type="molecule type" value="Genomic_DNA"/>
</dbReference>
<keyword evidence="4" id="KW-0808">Transferase</keyword>
<dbReference type="Gene3D" id="1.10.287.130">
    <property type="match status" value="1"/>
</dbReference>
<gene>
    <name evidence="12" type="ORF">ACFSW5_02745</name>
</gene>
<dbReference type="SUPFAM" id="SSF55874">
    <property type="entry name" value="ATPase domain of HSP90 chaperone/DNA topoisomerase II/histidine kinase"/>
    <property type="match status" value="1"/>
</dbReference>
<comment type="catalytic activity">
    <reaction evidence="1">
        <text>ATP + protein L-histidine = ADP + protein N-phospho-L-histidine.</text>
        <dbReference type="EC" id="2.7.13.3"/>
    </reaction>
</comment>
<dbReference type="InterPro" id="IPR013767">
    <property type="entry name" value="PAS_fold"/>
</dbReference>
<feature type="domain" description="PAC" evidence="11">
    <location>
        <begin position="341"/>
        <end position="392"/>
    </location>
</feature>
<evidence type="ECO:0000259" key="11">
    <source>
        <dbReference type="PROSITE" id="PS50113"/>
    </source>
</evidence>
<dbReference type="InterPro" id="IPR001610">
    <property type="entry name" value="PAC"/>
</dbReference>
<dbReference type="PANTHER" id="PTHR43065">
    <property type="entry name" value="SENSOR HISTIDINE KINASE"/>
    <property type="match status" value="1"/>
</dbReference>
<dbReference type="SMART" id="SM00086">
    <property type="entry name" value="PAC"/>
    <property type="match status" value="3"/>
</dbReference>
<evidence type="ECO:0000256" key="6">
    <source>
        <dbReference type="ARBA" id="ARBA00022777"/>
    </source>
</evidence>
<dbReference type="InterPro" id="IPR036097">
    <property type="entry name" value="HisK_dim/P_sf"/>
</dbReference>
<dbReference type="PROSITE" id="PS50109">
    <property type="entry name" value="HIS_KIN"/>
    <property type="match status" value="1"/>
</dbReference>
<dbReference type="SMART" id="SM00091">
    <property type="entry name" value="PAS"/>
    <property type="match status" value="3"/>
</dbReference>
<comment type="caution">
    <text evidence="12">The sequence shown here is derived from an EMBL/GenBank/DDBJ whole genome shotgun (WGS) entry which is preliminary data.</text>
</comment>
<evidence type="ECO:0000256" key="8">
    <source>
        <dbReference type="ARBA" id="ARBA00023012"/>
    </source>
</evidence>
<dbReference type="CDD" id="cd00082">
    <property type="entry name" value="HisKA"/>
    <property type="match status" value="1"/>
</dbReference>
<feature type="domain" description="Histidine kinase" evidence="9">
    <location>
        <begin position="405"/>
        <end position="611"/>
    </location>
</feature>
<dbReference type="Gene3D" id="3.30.450.20">
    <property type="entry name" value="PAS domain"/>
    <property type="match status" value="3"/>
</dbReference>
<dbReference type="InterPro" id="IPR003661">
    <property type="entry name" value="HisK_dim/P_dom"/>
</dbReference>
<evidence type="ECO:0000256" key="1">
    <source>
        <dbReference type="ARBA" id="ARBA00000085"/>
    </source>
</evidence>
<evidence type="ECO:0000256" key="7">
    <source>
        <dbReference type="ARBA" id="ARBA00022840"/>
    </source>
</evidence>
<evidence type="ECO:0000256" key="3">
    <source>
        <dbReference type="ARBA" id="ARBA00022553"/>
    </source>
</evidence>
<keyword evidence="3" id="KW-0597">Phosphoprotein</keyword>
<dbReference type="SMART" id="SM00387">
    <property type="entry name" value="HATPase_c"/>
    <property type="match status" value="1"/>
</dbReference>
<keyword evidence="7" id="KW-0067">ATP-binding</keyword>
<dbReference type="InterPro" id="IPR005467">
    <property type="entry name" value="His_kinase_dom"/>
</dbReference>
<dbReference type="RefSeq" id="WP_379269504.1">
    <property type="nucleotide sequence ID" value="NZ_JBHUGT010000031.1"/>
</dbReference>
<dbReference type="Pfam" id="PF13426">
    <property type="entry name" value="PAS_9"/>
    <property type="match status" value="2"/>
</dbReference>
<organism evidence="12 13">
    <name type="scientific">Paenibacillus thailandensis</name>
    <dbReference type="NCBI Taxonomy" id="393250"/>
    <lineage>
        <taxon>Bacteria</taxon>
        <taxon>Bacillati</taxon>
        <taxon>Bacillota</taxon>
        <taxon>Bacilli</taxon>
        <taxon>Bacillales</taxon>
        <taxon>Paenibacillaceae</taxon>
        <taxon>Paenibacillus</taxon>
    </lineage>
</organism>
<feature type="domain" description="PAS" evidence="10">
    <location>
        <begin position="282"/>
        <end position="337"/>
    </location>
</feature>
<reference evidence="13" key="1">
    <citation type="journal article" date="2019" name="Int. J. Syst. Evol. Microbiol.">
        <title>The Global Catalogue of Microorganisms (GCM) 10K type strain sequencing project: providing services to taxonomists for standard genome sequencing and annotation.</title>
        <authorList>
            <consortium name="The Broad Institute Genomics Platform"/>
            <consortium name="The Broad Institute Genome Sequencing Center for Infectious Disease"/>
            <person name="Wu L."/>
            <person name="Ma J."/>
        </authorList>
    </citation>
    <scope>NUCLEOTIDE SEQUENCE [LARGE SCALE GENOMIC DNA]</scope>
    <source>
        <strain evidence="13">TISTR 1827</strain>
    </source>
</reference>
<keyword evidence="6" id="KW-0418">Kinase</keyword>
<evidence type="ECO:0000259" key="9">
    <source>
        <dbReference type="PROSITE" id="PS50109"/>
    </source>
</evidence>
<dbReference type="InterPro" id="IPR036890">
    <property type="entry name" value="HATPase_C_sf"/>
</dbReference>
<dbReference type="Pfam" id="PF00989">
    <property type="entry name" value="PAS"/>
    <property type="match status" value="1"/>
</dbReference>
<dbReference type="EC" id="2.7.13.3" evidence="2"/>
<dbReference type="Pfam" id="PF00512">
    <property type="entry name" value="HisKA"/>
    <property type="match status" value="1"/>
</dbReference>
<keyword evidence="5" id="KW-0547">Nucleotide-binding</keyword>
<dbReference type="SMART" id="SM00388">
    <property type="entry name" value="HisKA"/>
    <property type="match status" value="1"/>
</dbReference>
<dbReference type="InterPro" id="IPR000700">
    <property type="entry name" value="PAS-assoc_C"/>
</dbReference>
<sequence length="612" mass="69427">MIRRMNIHGTQQAFSRLQESEERYRHLIELLPDALVVFADYHILYANSSAAKLIGAFSPMDLIGKSIMQFLRPETLPAMFEMVDGLMEGHDPFRLYHQQLIRFDRQPVDIEATAGIIKYDGQKAVQLIIRDVSKRNKIEKTLVETENLYHHLLENTVAGVFLAHEHKILYANPYLVNVLGYTLEHFLQLRPLEFLAEEEFLHLKERLFNGSPNLKVSFNGRGITKDKRFIDLEGSFTLVTFNGEPAILGTLHDVTFKKERENELLESSKMYQRLIKFIPEPIVLTDQGFILYANNSAAELLGLSGEEEWLGQSIFSFMHEDDHVLTDAMMKSIMETDMPSPFLERRLKCKDGRMIEAEMSTIRIRNYMGKTVLLTVIRDLTERKKSEEMLVRSEKLSLIGQMAAGVAHEIRNPLTALKGFTQLLKSRNRTDDKHYFDIMMNELDRISLIVDEFMSLAKPQPAEFKQSRAEHIVSGVYSLLESQAIMAGVEIRLELESGLPAILCDENQIKQVIVNLVKNAIEAMPHGGSVTLSVKNMEGNRVLIAVQDTGTGIPPELLSKIGEPFLTTKEKGTGLGLMICNRIVEAHHGGMRITSGEKEGTRVEIVLPSHKI</sequence>
<dbReference type="InterPro" id="IPR004358">
    <property type="entry name" value="Sig_transdc_His_kin-like_C"/>
</dbReference>
<evidence type="ECO:0000256" key="5">
    <source>
        <dbReference type="ARBA" id="ARBA00022741"/>
    </source>
</evidence>
<name>A0ABW5QST7_9BACL</name>
<accession>A0ABW5QST7</accession>
<dbReference type="NCBIfam" id="TIGR00229">
    <property type="entry name" value="sensory_box"/>
    <property type="match status" value="3"/>
</dbReference>
<protein>
    <recommendedName>
        <fullName evidence="2">histidine kinase</fullName>
        <ecNumber evidence="2">2.7.13.3</ecNumber>
    </recommendedName>
</protein>
<keyword evidence="13" id="KW-1185">Reference proteome</keyword>
<dbReference type="PROSITE" id="PS50112">
    <property type="entry name" value="PAS"/>
    <property type="match status" value="2"/>
</dbReference>
<evidence type="ECO:0000256" key="2">
    <source>
        <dbReference type="ARBA" id="ARBA00012438"/>
    </source>
</evidence>
<dbReference type="SUPFAM" id="SSF47384">
    <property type="entry name" value="Homodimeric domain of signal transducing histidine kinase"/>
    <property type="match status" value="1"/>
</dbReference>
<feature type="domain" description="PAS" evidence="10">
    <location>
        <begin position="20"/>
        <end position="90"/>
    </location>
</feature>
<dbReference type="CDD" id="cd00130">
    <property type="entry name" value="PAS"/>
    <property type="match status" value="3"/>
</dbReference>
<dbReference type="InterPro" id="IPR003594">
    <property type="entry name" value="HATPase_dom"/>
</dbReference>
<evidence type="ECO:0000313" key="13">
    <source>
        <dbReference type="Proteomes" id="UP001597493"/>
    </source>
</evidence>
<dbReference type="PANTHER" id="PTHR43065:SF10">
    <property type="entry name" value="PEROXIDE STRESS-ACTIVATED HISTIDINE KINASE MAK3"/>
    <property type="match status" value="1"/>
</dbReference>